<dbReference type="Gramene" id="ONK63058">
    <property type="protein sequence ID" value="ONK63058"/>
    <property type="gene ID" value="A4U43_C07F10980"/>
</dbReference>
<evidence type="ECO:0000313" key="2">
    <source>
        <dbReference type="Proteomes" id="UP000243459"/>
    </source>
</evidence>
<gene>
    <name evidence="1" type="ORF">A4U43_C07F10980</name>
</gene>
<dbReference type="AlphaFoldDB" id="A0A5P1EB22"/>
<reference evidence="2" key="1">
    <citation type="journal article" date="2017" name="Nat. Commun.">
        <title>The asparagus genome sheds light on the origin and evolution of a young Y chromosome.</title>
        <authorList>
            <person name="Harkess A."/>
            <person name="Zhou J."/>
            <person name="Xu C."/>
            <person name="Bowers J.E."/>
            <person name="Van der Hulst R."/>
            <person name="Ayyampalayam S."/>
            <person name="Mercati F."/>
            <person name="Riccardi P."/>
            <person name="McKain M.R."/>
            <person name="Kakrana A."/>
            <person name="Tang H."/>
            <person name="Ray J."/>
            <person name="Groenendijk J."/>
            <person name="Arikit S."/>
            <person name="Mathioni S.M."/>
            <person name="Nakano M."/>
            <person name="Shan H."/>
            <person name="Telgmann-Rauber A."/>
            <person name="Kanno A."/>
            <person name="Yue Z."/>
            <person name="Chen H."/>
            <person name="Li W."/>
            <person name="Chen Y."/>
            <person name="Xu X."/>
            <person name="Zhang Y."/>
            <person name="Luo S."/>
            <person name="Chen H."/>
            <person name="Gao J."/>
            <person name="Mao Z."/>
            <person name="Pires J.C."/>
            <person name="Luo M."/>
            <person name="Kudrna D."/>
            <person name="Wing R.A."/>
            <person name="Meyers B.C."/>
            <person name="Yi K."/>
            <person name="Kong H."/>
            <person name="Lavrijsen P."/>
            <person name="Sunseri F."/>
            <person name="Falavigna A."/>
            <person name="Ye Y."/>
            <person name="Leebens-Mack J.H."/>
            <person name="Chen G."/>
        </authorList>
    </citation>
    <scope>NUCLEOTIDE SEQUENCE [LARGE SCALE GENOMIC DNA]</scope>
    <source>
        <strain evidence="2">cv. DH0086</strain>
    </source>
</reference>
<organism evidence="1 2">
    <name type="scientific">Asparagus officinalis</name>
    <name type="common">Garden asparagus</name>
    <dbReference type="NCBI Taxonomy" id="4686"/>
    <lineage>
        <taxon>Eukaryota</taxon>
        <taxon>Viridiplantae</taxon>
        <taxon>Streptophyta</taxon>
        <taxon>Embryophyta</taxon>
        <taxon>Tracheophyta</taxon>
        <taxon>Spermatophyta</taxon>
        <taxon>Magnoliopsida</taxon>
        <taxon>Liliopsida</taxon>
        <taxon>Asparagales</taxon>
        <taxon>Asparagaceae</taxon>
        <taxon>Asparagoideae</taxon>
        <taxon>Asparagus</taxon>
    </lineage>
</organism>
<name>A0A5P1EB22_ASPOF</name>
<protein>
    <submittedName>
        <fullName evidence="1">Uncharacterized protein</fullName>
    </submittedName>
</protein>
<accession>A0A5P1EB22</accession>
<sequence>MKRLRRGVAVGVERGRRRVYERRVFERRRRRRRRGSAAGEASGRRVGVVVVGTRGRRGGVGVKRAEGEERDLGRVRGKTRSEISCSDLREIWEKKEKKLRDLMREREEAASSSEQQWAIMTPSAEKSFKSSRTRKTKEEHFPSRRSRRGWWEVSRHKFFGGEESWRGRSRPDLIRRAEQQRGGADWASATWSRRRRLAGRGGAPLVEAASVDGVVGVGRRVTWQGLRLAVVGVVAEVSIAAGGVGRELRRLVGRAAWRLFQRARRWERRDEDFGRVGR</sequence>
<proteinExistence type="predicted"/>
<dbReference type="Proteomes" id="UP000243459">
    <property type="component" value="Chromosome 7"/>
</dbReference>
<dbReference type="EMBL" id="CM007387">
    <property type="protein sequence ID" value="ONK63058.1"/>
    <property type="molecule type" value="Genomic_DNA"/>
</dbReference>
<evidence type="ECO:0000313" key="1">
    <source>
        <dbReference type="EMBL" id="ONK63058.1"/>
    </source>
</evidence>
<keyword evidence="2" id="KW-1185">Reference proteome</keyword>